<dbReference type="AlphaFoldDB" id="A0AAV5CVA4"/>
<dbReference type="EMBL" id="BQKI01000009">
    <property type="protein sequence ID" value="GJN02165.1"/>
    <property type="molecule type" value="Genomic_DNA"/>
</dbReference>
<accession>A0AAV5CVA4</accession>
<keyword evidence="2" id="KW-1185">Reference proteome</keyword>
<comment type="caution">
    <text evidence="1">The sequence shown here is derived from an EMBL/GenBank/DDBJ whole genome shotgun (WGS) entry which is preliminary data.</text>
</comment>
<protein>
    <submittedName>
        <fullName evidence="1">Uncharacterized protein</fullName>
    </submittedName>
</protein>
<reference evidence="1" key="2">
    <citation type="submission" date="2021-12" db="EMBL/GenBank/DDBJ databases">
        <title>Resequencing data analysis of finger millet.</title>
        <authorList>
            <person name="Hatakeyama M."/>
            <person name="Aluri S."/>
            <person name="Balachadran M.T."/>
            <person name="Sivarajan S.R."/>
            <person name="Poveda L."/>
            <person name="Shimizu-Inatsugi R."/>
            <person name="Schlapbach R."/>
            <person name="Sreeman S.M."/>
            <person name="Shimizu K.K."/>
        </authorList>
    </citation>
    <scope>NUCLEOTIDE SEQUENCE</scope>
</reference>
<evidence type="ECO:0000313" key="1">
    <source>
        <dbReference type="EMBL" id="GJN02165.1"/>
    </source>
</evidence>
<sequence length="116" mass="13397">MGQSIEDLTPLISSMVPRRTANKRTVSEALAEMRWIRDIHGVASPVIISEFLKLWDLISEVILQQETPDKHIWRLTTAGQYTAKSAYEALFQGSVQFGPWERIWKTWAPGKCRFFM</sequence>
<reference evidence="1" key="1">
    <citation type="journal article" date="2018" name="DNA Res.">
        <title>Multiple hybrid de novo genome assembly of finger millet, an orphan allotetraploid crop.</title>
        <authorList>
            <person name="Hatakeyama M."/>
            <person name="Aluri S."/>
            <person name="Balachadran M.T."/>
            <person name="Sivarajan S.R."/>
            <person name="Patrignani A."/>
            <person name="Gruter S."/>
            <person name="Poveda L."/>
            <person name="Shimizu-Inatsugi R."/>
            <person name="Baeten J."/>
            <person name="Francoijs K.J."/>
            <person name="Nataraja K.N."/>
            <person name="Reddy Y.A.N."/>
            <person name="Phadnis S."/>
            <person name="Ravikumar R.L."/>
            <person name="Schlapbach R."/>
            <person name="Sreeman S.M."/>
            <person name="Shimizu K.K."/>
        </authorList>
    </citation>
    <scope>NUCLEOTIDE SEQUENCE</scope>
</reference>
<proteinExistence type="predicted"/>
<name>A0AAV5CVA4_ELECO</name>
<organism evidence="1 2">
    <name type="scientific">Eleusine coracana subsp. coracana</name>
    <dbReference type="NCBI Taxonomy" id="191504"/>
    <lineage>
        <taxon>Eukaryota</taxon>
        <taxon>Viridiplantae</taxon>
        <taxon>Streptophyta</taxon>
        <taxon>Embryophyta</taxon>
        <taxon>Tracheophyta</taxon>
        <taxon>Spermatophyta</taxon>
        <taxon>Magnoliopsida</taxon>
        <taxon>Liliopsida</taxon>
        <taxon>Poales</taxon>
        <taxon>Poaceae</taxon>
        <taxon>PACMAD clade</taxon>
        <taxon>Chloridoideae</taxon>
        <taxon>Cynodonteae</taxon>
        <taxon>Eleusininae</taxon>
        <taxon>Eleusine</taxon>
    </lineage>
</organism>
<evidence type="ECO:0000313" key="2">
    <source>
        <dbReference type="Proteomes" id="UP001054889"/>
    </source>
</evidence>
<dbReference type="Proteomes" id="UP001054889">
    <property type="component" value="Unassembled WGS sequence"/>
</dbReference>
<gene>
    <name evidence="1" type="primary">ga19489</name>
    <name evidence="1" type="ORF">PR202_ga19489</name>
</gene>